<protein>
    <submittedName>
        <fullName evidence="1">Uncharacterized protein</fullName>
    </submittedName>
</protein>
<reference evidence="1" key="1">
    <citation type="submission" date="2021-02" db="EMBL/GenBank/DDBJ databases">
        <authorList>
            <person name="Nowell W R."/>
        </authorList>
    </citation>
    <scope>NUCLEOTIDE SEQUENCE</scope>
</reference>
<dbReference type="AlphaFoldDB" id="A0A8S2F826"/>
<dbReference type="EMBL" id="CAJOBA010047265">
    <property type="protein sequence ID" value="CAF4199177.1"/>
    <property type="molecule type" value="Genomic_DNA"/>
</dbReference>
<evidence type="ECO:0000313" key="1">
    <source>
        <dbReference type="EMBL" id="CAF1391529.1"/>
    </source>
</evidence>
<name>A0A8S2F826_9BILA</name>
<gene>
    <name evidence="1" type="ORF">OVA965_LOCUS32599</name>
    <name evidence="2" type="ORF">TMI583_LOCUS33463</name>
</gene>
<organism evidence="1 3">
    <name type="scientific">Didymodactylos carnosus</name>
    <dbReference type="NCBI Taxonomy" id="1234261"/>
    <lineage>
        <taxon>Eukaryota</taxon>
        <taxon>Metazoa</taxon>
        <taxon>Spiralia</taxon>
        <taxon>Gnathifera</taxon>
        <taxon>Rotifera</taxon>
        <taxon>Eurotatoria</taxon>
        <taxon>Bdelloidea</taxon>
        <taxon>Philodinida</taxon>
        <taxon>Philodinidae</taxon>
        <taxon>Didymodactylos</taxon>
    </lineage>
</organism>
<evidence type="ECO:0000313" key="2">
    <source>
        <dbReference type="EMBL" id="CAF4199177.1"/>
    </source>
</evidence>
<dbReference type="Proteomes" id="UP000682733">
    <property type="component" value="Unassembled WGS sequence"/>
</dbReference>
<accession>A0A8S2F826</accession>
<sequence>MTSTLITIQYPSLSLVSLNWFSKTGCLKVQNFQFQIQYTNPNVDINIGVSLKALDLNILAQISDDDPNLEVLVCATVSETIINIKHYPALSSTRGGTLSLLSR</sequence>
<dbReference type="EMBL" id="CAJNOK010025558">
    <property type="protein sequence ID" value="CAF1391529.1"/>
    <property type="molecule type" value="Genomic_DNA"/>
</dbReference>
<proteinExistence type="predicted"/>
<feature type="non-terminal residue" evidence="1">
    <location>
        <position position="1"/>
    </location>
</feature>
<dbReference type="Proteomes" id="UP000677228">
    <property type="component" value="Unassembled WGS sequence"/>
</dbReference>
<comment type="caution">
    <text evidence="1">The sequence shown here is derived from an EMBL/GenBank/DDBJ whole genome shotgun (WGS) entry which is preliminary data.</text>
</comment>
<evidence type="ECO:0000313" key="3">
    <source>
        <dbReference type="Proteomes" id="UP000677228"/>
    </source>
</evidence>